<name>A0AAE7WM66_9CAUD</name>
<dbReference type="Proteomes" id="UP000827242">
    <property type="component" value="Segment"/>
</dbReference>
<sequence>MKIEMGLMGEVQCFVGSYDDAGKPVIRAQTPVFKNLITNAGLDYMENQSSSQIMLYCHVGVGTTPPTFADRTLASWLAQTTQTYQSDTQTGSPVEDMQTADVVWGSKTRYYKFDPGQAVGNITEVGLSWATGGTSQLFSRVLVKDAGGNPTAITVQPGEFLYIAYTVKCYLNAKDVPGTFEYNGEQIPYTVGLTNCTSSYTGGDLIGAFIAGVSLPRQSNYSARADHRMAEFGTGNSWGSDIAAARKRGHLLNAGTPVTTYEPYVKGSYELIHVLTLQPNVGNASGGLGGIQFNNGFMNYRIQFLAPLKKTIDYTVTFRVSVKWGRYTP</sequence>
<protein>
    <submittedName>
        <fullName evidence="1">Uncharacterized protein</fullName>
    </submittedName>
</protein>
<gene>
    <name evidence="1" type="ORF">CPT_Peewee_045</name>
</gene>
<accession>A0AAE7WM66</accession>
<organism evidence="1 2">
    <name type="scientific">Stenotrophomonas phage Pepon</name>
    <dbReference type="NCBI Taxonomy" id="2859654"/>
    <lineage>
        <taxon>Viruses</taxon>
        <taxon>Duplodnaviria</taxon>
        <taxon>Heunggongvirae</taxon>
        <taxon>Uroviricota</taxon>
        <taxon>Caudoviricetes</taxon>
        <taxon>Autographivirales</taxon>
        <taxon>Autonotataviridae</taxon>
        <taxon>Gujervirinae</taxon>
        <taxon>Ponderosavirus</taxon>
        <taxon>Ponderosavirus pepon</taxon>
    </lineage>
</organism>
<reference evidence="1 2" key="1">
    <citation type="submission" date="2021-06" db="EMBL/GenBank/DDBJ databases">
        <title>Complete genome sequence of Stenotrophomonas maltophilia phage Pepon.</title>
        <authorList>
            <person name="Lee J."/>
            <person name="Lo J."/>
            <person name="Clark J."/>
            <person name="Le T."/>
            <person name="Liu M."/>
            <person name="Burrowes B."/>
        </authorList>
    </citation>
    <scope>NUCLEOTIDE SEQUENCE [LARGE SCALE GENOMIC DNA]</scope>
</reference>
<keyword evidence="2" id="KW-1185">Reference proteome</keyword>
<proteinExistence type="predicted"/>
<dbReference type="EMBL" id="MZ326858">
    <property type="protein sequence ID" value="QYW01995.1"/>
    <property type="molecule type" value="Genomic_DNA"/>
</dbReference>
<evidence type="ECO:0000313" key="1">
    <source>
        <dbReference type="EMBL" id="QYW01995.1"/>
    </source>
</evidence>
<evidence type="ECO:0000313" key="2">
    <source>
        <dbReference type="Proteomes" id="UP000827242"/>
    </source>
</evidence>